<dbReference type="VEuPathDB" id="AmoebaDB:NfTy_013480"/>
<comment type="caution">
    <text evidence="4">The sequence shown here is derived from an EMBL/GenBank/DDBJ whole genome shotgun (WGS) entry which is preliminary data.</text>
</comment>
<dbReference type="Pfam" id="PF00617">
    <property type="entry name" value="RasGEF"/>
    <property type="match status" value="1"/>
</dbReference>
<keyword evidence="5" id="KW-1185">Reference proteome</keyword>
<accession>A0A6A5C718</accession>
<dbReference type="PROSITE" id="PS50009">
    <property type="entry name" value="RASGEF_CAT"/>
    <property type="match status" value="1"/>
</dbReference>
<dbReference type="InterPro" id="IPR001895">
    <property type="entry name" value="RASGEF_cat_dom"/>
</dbReference>
<proteinExistence type="predicted"/>
<feature type="domain" description="Ras-GEF" evidence="3">
    <location>
        <begin position="341"/>
        <end position="581"/>
    </location>
</feature>
<sequence length="598" mass="69343">MIEMEKDSEDERHHTEEINLQQMKDQRVIKKKMLLHLFEKYLREHHLHQSASVLIEEMKKLDSVWKNNDRLNSEMALLSTSSNLNHEWSCCMNEMNGIHSPNEQRAREDFTYLRTVENNTLFEEEMIRIVEECDLDSLLHDSLWQRDFSNLNSSPSLPNNVNNLELSLEEPEHLETVLKYISECVASRSEKPLDKLCLMYQNLGISSFELLACIQHLTENTSSCKHEISTTMPCEDFFENTASASFLLLKLWLSKYYLKYSQFEISGKYNHKKVIDETLRFLYGACSCKWKESLMKWILYESANESHSTIMIHLEQVLMKNITSKQSRSFSRTLLSILDIDVKVMTTHLSYIFGKYFLAIEPQELIGANWTKSRRKYLSPNILDNIDIFNHYSTWFASLVVQENEKSMRVQVLEYLISLASCCHRVGNFYAVYVIASALSSGPVGRLKQTFNALSTESEIEYERIRTLTSSDMNSANYTKALKEVFSRASENPSQYCCIPNLGKHLGELTLTEESVQDIDFKMDVIYELISSKILDLQRVLLQSMTSLKLDCDVLAFVLETKGIYANTDEMMLLSKQYEINTPMRSKTLSSLTSPKLK</sequence>
<evidence type="ECO:0000256" key="1">
    <source>
        <dbReference type="ARBA" id="ARBA00022658"/>
    </source>
</evidence>
<dbReference type="SUPFAM" id="SSF48366">
    <property type="entry name" value="Ras GEF"/>
    <property type="match status" value="1"/>
</dbReference>
<evidence type="ECO:0000256" key="2">
    <source>
        <dbReference type="PROSITE-ProRule" id="PRU00168"/>
    </source>
</evidence>
<evidence type="ECO:0000259" key="3">
    <source>
        <dbReference type="PROSITE" id="PS50009"/>
    </source>
</evidence>
<dbReference type="EMBL" id="VFQX01000006">
    <property type="protein sequence ID" value="KAF0983546.1"/>
    <property type="molecule type" value="Genomic_DNA"/>
</dbReference>
<dbReference type="GeneID" id="68117826"/>
<dbReference type="InterPro" id="IPR008937">
    <property type="entry name" value="Ras-like_GEF"/>
</dbReference>
<dbReference type="InterPro" id="IPR006594">
    <property type="entry name" value="LisH"/>
</dbReference>
<dbReference type="OrthoDB" id="546434at2759"/>
<evidence type="ECO:0000313" key="5">
    <source>
        <dbReference type="Proteomes" id="UP000444721"/>
    </source>
</evidence>
<reference evidence="4 5" key="1">
    <citation type="journal article" date="2019" name="Sci. Rep.">
        <title>Nanopore sequencing improves the draft genome of the human pathogenic amoeba Naegleria fowleri.</title>
        <authorList>
            <person name="Liechti N."/>
            <person name="Schurch N."/>
            <person name="Bruggmann R."/>
            <person name="Wittwer M."/>
        </authorList>
    </citation>
    <scope>NUCLEOTIDE SEQUENCE [LARGE SCALE GENOMIC DNA]</scope>
    <source>
        <strain evidence="4 5">ATCC 30894</strain>
    </source>
</reference>
<evidence type="ECO:0000313" key="4">
    <source>
        <dbReference type="EMBL" id="KAF0983546.1"/>
    </source>
</evidence>
<dbReference type="Proteomes" id="UP000444721">
    <property type="component" value="Unassembled WGS sequence"/>
</dbReference>
<dbReference type="GO" id="GO:0005085">
    <property type="term" value="F:guanyl-nucleotide exchange factor activity"/>
    <property type="evidence" value="ECO:0007669"/>
    <property type="project" value="UniProtKB-KW"/>
</dbReference>
<dbReference type="InterPro" id="IPR023578">
    <property type="entry name" value="Ras_GEF_dom_sf"/>
</dbReference>
<name>A0A6A5C718_NAEFO</name>
<dbReference type="PANTHER" id="PTHR23113">
    <property type="entry name" value="GUANINE NUCLEOTIDE EXCHANGE FACTOR"/>
    <property type="match status" value="1"/>
</dbReference>
<dbReference type="GO" id="GO:0007264">
    <property type="term" value="P:small GTPase-mediated signal transduction"/>
    <property type="evidence" value="ECO:0007669"/>
    <property type="project" value="InterPro"/>
</dbReference>
<dbReference type="PANTHER" id="PTHR23113:SF99">
    <property type="entry name" value="RASGEF DOMAIN-CONTAINING PROTEIN"/>
    <property type="match status" value="1"/>
</dbReference>
<organism evidence="4 5">
    <name type="scientific">Naegleria fowleri</name>
    <name type="common">Brain eating amoeba</name>
    <dbReference type="NCBI Taxonomy" id="5763"/>
    <lineage>
        <taxon>Eukaryota</taxon>
        <taxon>Discoba</taxon>
        <taxon>Heterolobosea</taxon>
        <taxon>Tetramitia</taxon>
        <taxon>Eutetramitia</taxon>
        <taxon>Vahlkampfiidae</taxon>
        <taxon>Naegleria</taxon>
    </lineage>
</organism>
<gene>
    <name evidence="4" type="ORF">FDP41_010611</name>
</gene>
<dbReference type="AlphaFoldDB" id="A0A6A5C718"/>
<dbReference type="SMART" id="SM00147">
    <property type="entry name" value="RasGEF"/>
    <property type="match status" value="1"/>
</dbReference>
<protein>
    <recommendedName>
        <fullName evidence="3">Ras-GEF domain-containing protein</fullName>
    </recommendedName>
</protein>
<dbReference type="VEuPathDB" id="AmoebaDB:NF0072490"/>
<dbReference type="Gene3D" id="1.10.840.10">
    <property type="entry name" value="Ras guanine-nucleotide exchange factors catalytic domain"/>
    <property type="match status" value="1"/>
</dbReference>
<keyword evidence="1 2" id="KW-0344">Guanine-nucleotide releasing factor</keyword>
<dbReference type="VEuPathDB" id="AmoebaDB:FDP41_010611"/>
<dbReference type="RefSeq" id="XP_044568259.1">
    <property type="nucleotide sequence ID" value="XM_044700929.1"/>
</dbReference>
<dbReference type="PROSITE" id="PS50896">
    <property type="entry name" value="LISH"/>
    <property type="match status" value="1"/>
</dbReference>
<dbReference type="InterPro" id="IPR036964">
    <property type="entry name" value="RASGEF_cat_dom_sf"/>
</dbReference>